<dbReference type="NCBIfam" id="TIGR03800">
    <property type="entry name" value="PLP_synth_Pdx2"/>
    <property type="match status" value="1"/>
</dbReference>
<dbReference type="PROSITE" id="PS51273">
    <property type="entry name" value="GATASE_TYPE_1"/>
    <property type="match status" value="1"/>
</dbReference>
<evidence type="ECO:0000313" key="14">
    <source>
        <dbReference type="Proteomes" id="UP000244161"/>
    </source>
</evidence>
<keyword evidence="2 10" id="KW-0378">Hydrolase</keyword>
<organism evidence="13 14">
    <name type="scientific">Trichococcus patagoniensis</name>
    <dbReference type="NCBI Taxonomy" id="382641"/>
    <lineage>
        <taxon>Bacteria</taxon>
        <taxon>Bacillati</taxon>
        <taxon>Bacillota</taxon>
        <taxon>Bacilli</taxon>
        <taxon>Lactobacillales</taxon>
        <taxon>Carnobacteriaceae</taxon>
        <taxon>Trichococcus</taxon>
    </lineage>
</organism>
<keyword evidence="4 10" id="KW-0315">Glutamine amidotransferase</keyword>
<dbReference type="GO" id="GO:0005829">
    <property type="term" value="C:cytosol"/>
    <property type="evidence" value="ECO:0007669"/>
    <property type="project" value="TreeGrafter"/>
</dbReference>
<feature type="binding site" evidence="10 12">
    <location>
        <position position="108"/>
    </location>
    <ligand>
        <name>L-glutamine</name>
        <dbReference type="ChEBI" id="CHEBI:58359"/>
    </ligand>
</feature>
<dbReference type="Pfam" id="PF01174">
    <property type="entry name" value="SNO"/>
    <property type="match status" value="1"/>
</dbReference>
<sequence>MTKKIGVLALQGAVTEHLQALTKLGVAAVAVKTPADLEGLDGLIIPGGESTAIGRLIREQRLEEPLRAFYAAGKAIFGTCAGLILCSTDRSHAPDELRLGFIDIEVERNGFGRQVDSFEALLPFEGIVEPVEAVFIRAPYIRSFGVGVRMLASIDGKIVAAENDQVLVTAFHPELTDDLSVFAYFLKKVG</sequence>
<dbReference type="EC" id="4.3.3.6" evidence="10"/>
<dbReference type="InterPro" id="IPR002161">
    <property type="entry name" value="PdxT/SNO"/>
</dbReference>
<dbReference type="GO" id="GO:0008614">
    <property type="term" value="P:pyridoxine metabolic process"/>
    <property type="evidence" value="ECO:0007669"/>
    <property type="project" value="TreeGrafter"/>
</dbReference>
<evidence type="ECO:0000256" key="6">
    <source>
        <dbReference type="ARBA" id="ARBA00047992"/>
    </source>
</evidence>
<dbReference type="OrthoDB" id="9810320at2"/>
<evidence type="ECO:0000256" key="5">
    <source>
        <dbReference type="ARBA" id="ARBA00023239"/>
    </source>
</evidence>
<comment type="caution">
    <text evidence="13">The sequence shown here is derived from an EMBL/GenBank/DDBJ whole genome shotgun (WGS) entry which is preliminary data.</text>
</comment>
<dbReference type="Proteomes" id="UP000244161">
    <property type="component" value="Unassembled WGS sequence"/>
</dbReference>
<dbReference type="PROSITE" id="PS51130">
    <property type="entry name" value="PDXT_SNO_2"/>
    <property type="match status" value="1"/>
</dbReference>
<dbReference type="EC" id="3.5.1.2" evidence="10"/>
<name>A0A2T5IDZ6_9LACT</name>
<dbReference type="RefSeq" id="WP_108033423.1">
    <property type="nucleotide sequence ID" value="NZ_QAOM01000019.1"/>
</dbReference>
<feature type="active site" description="Nucleophile" evidence="10 11">
    <location>
        <position position="80"/>
    </location>
</feature>
<evidence type="ECO:0000256" key="8">
    <source>
        <dbReference type="ARBA" id="ARBA00054599"/>
    </source>
</evidence>
<comment type="similarity">
    <text evidence="1 10">Belongs to the glutaminase PdxT/SNO family.</text>
</comment>
<feature type="active site" description="Charge relay system" evidence="10 11">
    <location>
        <position position="172"/>
    </location>
</feature>
<gene>
    <name evidence="10" type="primary">pdxT</name>
    <name evidence="13" type="ORF">C8U37_11917</name>
</gene>
<feature type="binding site" evidence="10 12">
    <location>
        <begin position="136"/>
        <end position="137"/>
    </location>
    <ligand>
        <name>L-glutamine</name>
        <dbReference type="ChEBI" id="CHEBI:58359"/>
    </ligand>
</feature>
<dbReference type="GO" id="GO:0042823">
    <property type="term" value="P:pyridoxal phosphate biosynthetic process"/>
    <property type="evidence" value="ECO:0007669"/>
    <property type="project" value="UniProtKB-UniRule"/>
</dbReference>
<keyword evidence="5 10" id="KW-0456">Lyase</keyword>
<dbReference type="AlphaFoldDB" id="A0A2T5IDZ6"/>
<dbReference type="Gene3D" id="3.40.50.880">
    <property type="match status" value="1"/>
</dbReference>
<dbReference type="PIRSF" id="PIRSF005639">
    <property type="entry name" value="Glut_amidoT_SNO"/>
    <property type="match status" value="1"/>
</dbReference>
<accession>A0A2T5IDZ6</accession>
<dbReference type="HAMAP" id="MF_01615">
    <property type="entry name" value="PdxT"/>
    <property type="match status" value="1"/>
</dbReference>
<dbReference type="PANTHER" id="PTHR31559:SF0">
    <property type="entry name" value="PYRIDOXAL 5'-PHOSPHATE SYNTHASE SUBUNIT SNO1-RELATED"/>
    <property type="match status" value="1"/>
</dbReference>
<evidence type="ECO:0000256" key="11">
    <source>
        <dbReference type="PIRSR" id="PIRSR005639-1"/>
    </source>
</evidence>
<proteinExistence type="inferred from homology"/>
<dbReference type="GO" id="GO:0004359">
    <property type="term" value="F:glutaminase activity"/>
    <property type="evidence" value="ECO:0007669"/>
    <property type="project" value="UniProtKB-UniRule"/>
</dbReference>
<evidence type="ECO:0000256" key="4">
    <source>
        <dbReference type="ARBA" id="ARBA00022962"/>
    </source>
</evidence>
<evidence type="ECO:0000256" key="1">
    <source>
        <dbReference type="ARBA" id="ARBA00008345"/>
    </source>
</evidence>
<dbReference type="PANTHER" id="PTHR31559">
    <property type="entry name" value="PYRIDOXAL 5'-PHOSPHATE SYNTHASE SUBUNIT SNO"/>
    <property type="match status" value="1"/>
</dbReference>
<feature type="binding site" evidence="10 12">
    <location>
        <begin position="48"/>
        <end position="50"/>
    </location>
    <ligand>
        <name>L-glutamine</name>
        <dbReference type="ChEBI" id="CHEBI:58359"/>
    </ligand>
</feature>
<dbReference type="FunFam" id="3.40.50.880:FF:000010">
    <property type="entry name" value="uncharacterized protein LOC100176842 isoform X2"/>
    <property type="match status" value="1"/>
</dbReference>
<keyword evidence="14" id="KW-1185">Reference proteome</keyword>
<keyword evidence="3 10" id="KW-0663">Pyridoxal phosphate</keyword>
<dbReference type="GO" id="GO:0036381">
    <property type="term" value="F:pyridoxal 5'-phosphate synthase (glutamine hydrolysing) activity"/>
    <property type="evidence" value="ECO:0007669"/>
    <property type="project" value="UniProtKB-UniRule"/>
</dbReference>
<comment type="function">
    <text evidence="8 10">Catalyzes the hydrolysis of glutamine to glutamate and ammonia as part of the biosynthesis of pyridoxal 5'-phosphate. The resulting ammonia molecule is channeled to the active site of PdxS.</text>
</comment>
<comment type="pathway">
    <text evidence="10">Cofactor biosynthesis; pyridoxal 5'-phosphate biosynthesis.</text>
</comment>
<comment type="subunit">
    <text evidence="9 10">In the presence of PdxS, forms a dodecamer of heterodimers. Only shows activity in the heterodimer.</text>
</comment>
<evidence type="ECO:0000256" key="9">
    <source>
        <dbReference type="ARBA" id="ARBA00064749"/>
    </source>
</evidence>
<dbReference type="GO" id="GO:0006543">
    <property type="term" value="P:L-glutamine catabolic process"/>
    <property type="evidence" value="ECO:0007669"/>
    <property type="project" value="UniProtKB-UniRule"/>
</dbReference>
<dbReference type="PROSITE" id="PS01236">
    <property type="entry name" value="PDXT_SNO_1"/>
    <property type="match status" value="1"/>
</dbReference>
<evidence type="ECO:0000256" key="2">
    <source>
        <dbReference type="ARBA" id="ARBA00022801"/>
    </source>
</evidence>
<protein>
    <recommendedName>
        <fullName evidence="10">Pyridoxal 5'-phosphate synthase subunit PdxT</fullName>
        <ecNumber evidence="10">4.3.3.6</ecNumber>
    </recommendedName>
    <alternativeName>
        <fullName evidence="10">Pdx2</fullName>
    </alternativeName>
    <alternativeName>
        <fullName evidence="10">Pyridoxal 5'-phosphate synthase glutaminase subunit</fullName>
        <ecNumber evidence="10">3.5.1.2</ecNumber>
    </alternativeName>
</protein>
<dbReference type="InterPro" id="IPR021196">
    <property type="entry name" value="PdxT/SNO_CS"/>
</dbReference>
<dbReference type="GO" id="GO:1903600">
    <property type="term" value="C:glutaminase complex"/>
    <property type="evidence" value="ECO:0007669"/>
    <property type="project" value="TreeGrafter"/>
</dbReference>
<evidence type="ECO:0000256" key="10">
    <source>
        <dbReference type="HAMAP-Rule" id="MF_01615"/>
    </source>
</evidence>
<dbReference type="UniPathway" id="UPA00245"/>
<evidence type="ECO:0000256" key="12">
    <source>
        <dbReference type="PIRSR" id="PIRSR005639-2"/>
    </source>
</evidence>
<comment type="catalytic activity">
    <reaction evidence="6 10">
        <text>aldehydo-D-ribose 5-phosphate + D-glyceraldehyde 3-phosphate + L-glutamine = pyridoxal 5'-phosphate + L-glutamate + phosphate + 3 H2O + H(+)</text>
        <dbReference type="Rhea" id="RHEA:31507"/>
        <dbReference type="ChEBI" id="CHEBI:15377"/>
        <dbReference type="ChEBI" id="CHEBI:15378"/>
        <dbReference type="ChEBI" id="CHEBI:29985"/>
        <dbReference type="ChEBI" id="CHEBI:43474"/>
        <dbReference type="ChEBI" id="CHEBI:58273"/>
        <dbReference type="ChEBI" id="CHEBI:58359"/>
        <dbReference type="ChEBI" id="CHEBI:59776"/>
        <dbReference type="ChEBI" id="CHEBI:597326"/>
        <dbReference type="EC" id="4.3.3.6"/>
    </reaction>
</comment>
<feature type="active site" description="Charge relay system" evidence="10 11">
    <location>
        <position position="174"/>
    </location>
</feature>
<dbReference type="EMBL" id="QAOM01000019">
    <property type="protein sequence ID" value="PTQ81991.1"/>
    <property type="molecule type" value="Genomic_DNA"/>
</dbReference>
<comment type="catalytic activity">
    <reaction evidence="7 10">
        <text>L-glutamine + H2O = L-glutamate + NH4(+)</text>
        <dbReference type="Rhea" id="RHEA:15889"/>
        <dbReference type="ChEBI" id="CHEBI:15377"/>
        <dbReference type="ChEBI" id="CHEBI:28938"/>
        <dbReference type="ChEBI" id="CHEBI:29985"/>
        <dbReference type="ChEBI" id="CHEBI:58359"/>
        <dbReference type="EC" id="3.5.1.2"/>
    </reaction>
</comment>
<reference evidence="13 14" key="1">
    <citation type="submission" date="2018-04" db="EMBL/GenBank/DDBJ databases">
        <title>Genomic Encyclopedia of Archaeal and Bacterial Type Strains, Phase II (KMG-II): from individual species to whole genera.</title>
        <authorList>
            <person name="Goeker M."/>
        </authorList>
    </citation>
    <scope>NUCLEOTIDE SEQUENCE [LARGE SCALE GENOMIC DNA]</scope>
    <source>
        <strain evidence="13 14">DSM 18806</strain>
    </source>
</reference>
<dbReference type="InterPro" id="IPR029062">
    <property type="entry name" value="Class_I_gatase-like"/>
</dbReference>
<dbReference type="SUPFAM" id="SSF52317">
    <property type="entry name" value="Class I glutamine amidotransferase-like"/>
    <property type="match status" value="1"/>
</dbReference>
<dbReference type="CDD" id="cd01749">
    <property type="entry name" value="GATase1_PB"/>
    <property type="match status" value="1"/>
</dbReference>
<evidence type="ECO:0000256" key="3">
    <source>
        <dbReference type="ARBA" id="ARBA00022898"/>
    </source>
</evidence>
<evidence type="ECO:0000313" key="13">
    <source>
        <dbReference type="EMBL" id="PTQ81991.1"/>
    </source>
</evidence>
<evidence type="ECO:0000256" key="7">
    <source>
        <dbReference type="ARBA" id="ARBA00049534"/>
    </source>
</evidence>